<reference evidence="2 3" key="1">
    <citation type="journal article" date="2013" name="Genome Announc.">
        <title>Complete Genome Sequence of Glaciecola psychrophila Strain 170T.</title>
        <authorList>
            <person name="Yin J."/>
            <person name="Chen J."/>
            <person name="Liu G."/>
            <person name="Yu Y."/>
            <person name="Song L."/>
            <person name="Wang X."/>
            <person name="Qu X."/>
        </authorList>
    </citation>
    <scope>NUCLEOTIDE SEQUENCE [LARGE SCALE GENOMIC DNA]</scope>
    <source>
        <strain evidence="2 3">170</strain>
    </source>
</reference>
<protein>
    <submittedName>
        <fullName evidence="2">Transposase IS3/IS911 family protein</fullName>
    </submittedName>
</protein>
<dbReference type="GO" id="GO:0015074">
    <property type="term" value="P:DNA integration"/>
    <property type="evidence" value="ECO:0007669"/>
    <property type="project" value="InterPro"/>
</dbReference>
<evidence type="ECO:0000313" key="3">
    <source>
        <dbReference type="Proteomes" id="UP000011864"/>
    </source>
</evidence>
<proteinExistence type="predicted"/>
<dbReference type="PANTHER" id="PTHR46889">
    <property type="entry name" value="TRANSPOSASE INSF FOR INSERTION SEQUENCE IS3B-RELATED"/>
    <property type="match status" value="1"/>
</dbReference>
<dbReference type="EMBL" id="CP003837">
    <property type="protein sequence ID" value="AGH44580.1"/>
    <property type="molecule type" value="Genomic_DNA"/>
</dbReference>
<name>K7AMX9_9ALTE</name>
<sequence>MDLYSLRIVGWHISKRMTRDLVEQLLVKAHNLRKPAKGVVFHSDRVSQYTSTGFRNLLSRLGCRAQRG</sequence>
<dbReference type="GO" id="GO:0003676">
    <property type="term" value="F:nucleic acid binding"/>
    <property type="evidence" value="ECO:0007669"/>
    <property type="project" value="InterPro"/>
</dbReference>
<dbReference type="InterPro" id="IPR050900">
    <property type="entry name" value="Transposase_IS3/IS150/IS904"/>
</dbReference>
<dbReference type="InterPro" id="IPR001584">
    <property type="entry name" value="Integrase_cat-core"/>
</dbReference>
<dbReference type="Proteomes" id="UP000011864">
    <property type="component" value="Chromosome"/>
</dbReference>
<evidence type="ECO:0000259" key="1">
    <source>
        <dbReference type="Pfam" id="PF00665"/>
    </source>
</evidence>
<dbReference type="InterPro" id="IPR012337">
    <property type="entry name" value="RNaseH-like_sf"/>
</dbReference>
<dbReference type="STRING" id="1129794.C427_2471"/>
<dbReference type="HOGENOM" id="CLU_027402_41_4_6"/>
<dbReference type="PANTHER" id="PTHR46889:SF4">
    <property type="entry name" value="TRANSPOSASE INSO FOR INSERTION SEQUENCE ELEMENT IS911B-RELATED"/>
    <property type="match status" value="1"/>
</dbReference>
<gene>
    <name evidence="2" type="ORF">C427_2471</name>
</gene>
<dbReference type="KEGG" id="gps:C427_2471"/>
<accession>K7AMX9</accession>
<dbReference type="PATRIC" id="fig|1129794.4.peg.2449"/>
<dbReference type="AlphaFoldDB" id="K7AMX9"/>
<dbReference type="Gene3D" id="3.30.420.10">
    <property type="entry name" value="Ribonuclease H-like superfamily/Ribonuclease H"/>
    <property type="match status" value="1"/>
</dbReference>
<dbReference type="Pfam" id="PF00665">
    <property type="entry name" value="rve"/>
    <property type="match status" value="1"/>
</dbReference>
<dbReference type="SUPFAM" id="SSF53098">
    <property type="entry name" value="Ribonuclease H-like"/>
    <property type="match status" value="1"/>
</dbReference>
<dbReference type="eggNOG" id="COG2801">
    <property type="taxonomic scope" value="Bacteria"/>
</dbReference>
<keyword evidence="3" id="KW-1185">Reference proteome</keyword>
<feature type="domain" description="Integrase catalytic" evidence="1">
    <location>
        <begin position="1"/>
        <end position="65"/>
    </location>
</feature>
<organism evidence="2 3">
    <name type="scientific">Paraglaciecola psychrophila 170</name>
    <dbReference type="NCBI Taxonomy" id="1129794"/>
    <lineage>
        <taxon>Bacteria</taxon>
        <taxon>Pseudomonadati</taxon>
        <taxon>Pseudomonadota</taxon>
        <taxon>Gammaproteobacteria</taxon>
        <taxon>Alteromonadales</taxon>
        <taxon>Alteromonadaceae</taxon>
        <taxon>Paraglaciecola</taxon>
    </lineage>
</organism>
<evidence type="ECO:0000313" key="2">
    <source>
        <dbReference type="EMBL" id="AGH44580.1"/>
    </source>
</evidence>
<dbReference type="InterPro" id="IPR036397">
    <property type="entry name" value="RNaseH_sf"/>
</dbReference>